<accession>A0A9Q0F8U9</accession>
<dbReference type="Proteomes" id="UP001141552">
    <property type="component" value="Unassembled WGS sequence"/>
</dbReference>
<evidence type="ECO:0000313" key="1">
    <source>
        <dbReference type="EMBL" id="KAJ4825876.1"/>
    </source>
</evidence>
<evidence type="ECO:0000313" key="2">
    <source>
        <dbReference type="Proteomes" id="UP001141552"/>
    </source>
</evidence>
<dbReference type="EMBL" id="JAKUCV010006791">
    <property type="protein sequence ID" value="KAJ4825876.1"/>
    <property type="molecule type" value="Genomic_DNA"/>
</dbReference>
<reference evidence="1" key="2">
    <citation type="journal article" date="2023" name="Plants (Basel)">
        <title>Annotation of the Turnera subulata (Passifloraceae) Draft Genome Reveals the S-Locus Evolved after the Divergence of Turneroideae from Passifloroideae in a Stepwise Manner.</title>
        <authorList>
            <person name="Henning P.M."/>
            <person name="Roalson E.H."/>
            <person name="Mir W."/>
            <person name="McCubbin A.G."/>
            <person name="Shore J.S."/>
        </authorList>
    </citation>
    <scope>NUCLEOTIDE SEQUENCE</scope>
    <source>
        <strain evidence="1">F60SS</strain>
    </source>
</reference>
<reference evidence="1" key="1">
    <citation type="submission" date="2022-02" db="EMBL/GenBank/DDBJ databases">
        <authorList>
            <person name="Henning P.M."/>
            <person name="McCubbin A.G."/>
            <person name="Shore J.S."/>
        </authorList>
    </citation>
    <scope>NUCLEOTIDE SEQUENCE</scope>
    <source>
        <strain evidence="1">F60SS</strain>
        <tissue evidence="1">Leaves</tissue>
    </source>
</reference>
<sequence>MTRRSLTWLTHLLLYHHGLLRKALQLMLHYMRIPDFGSHYKFHTGVWGLIAE</sequence>
<protein>
    <submittedName>
        <fullName evidence="1">Uncharacterized protein</fullName>
    </submittedName>
</protein>
<proteinExistence type="predicted"/>
<keyword evidence="2" id="KW-1185">Reference proteome</keyword>
<gene>
    <name evidence="1" type="ORF">Tsubulata_024325</name>
</gene>
<dbReference type="AlphaFoldDB" id="A0A9Q0F8U9"/>
<organism evidence="1 2">
    <name type="scientific">Turnera subulata</name>
    <dbReference type="NCBI Taxonomy" id="218843"/>
    <lineage>
        <taxon>Eukaryota</taxon>
        <taxon>Viridiplantae</taxon>
        <taxon>Streptophyta</taxon>
        <taxon>Embryophyta</taxon>
        <taxon>Tracheophyta</taxon>
        <taxon>Spermatophyta</taxon>
        <taxon>Magnoliopsida</taxon>
        <taxon>eudicotyledons</taxon>
        <taxon>Gunneridae</taxon>
        <taxon>Pentapetalae</taxon>
        <taxon>rosids</taxon>
        <taxon>fabids</taxon>
        <taxon>Malpighiales</taxon>
        <taxon>Passifloraceae</taxon>
        <taxon>Turnera</taxon>
    </lineage>
</organism>
<name>A0A9Q0F8U9_9ROSI</name>
<comment type="caution">
    <text evidence="1">The sequence shown here is derived from an EMBL/GenBank/DDBJ whole genome shotgun (WGS) entry which is preliminary data.</text>
</comment>